<dbReference type="AlphaFoldDB" id="G9NRA1"/>
<dbReference type="OMA" id="DHMFVQG"/>
<sequence>MAPIRVGIIGLGAKEAGLLSVGSWAASALLPSFLNSPHYEVVAVSNSSVASSQRSIDFHKLGPNVKAYGSPEDIANDPNVDLVAVSINVGHHYVVTKPALLAKKQVFVEWPLGANTVEAEELTKLARDANLKTIIGTQFISDPALVKLKELVASGAIGKVTSSEAQLAPTFGPPDVWGADATYYLDLKTGGNEFHIALAHFLAGFVDVLGDFATVKASFATQYPTVKLLDHSTGKIVNPSFPRKAPDHMFVQGVLNSGALASVNYRRTTDIVGKTTRWIITGTEGEIEFTIDG</sequence>
<feature type="non-terminal residue" evidence="3">
    <location>
        <position position="293"/>
    </location>
</feature>
<gene>
    <name evidence="3" type="ORF">TRIATDRAFT_177332</name>
</gene>
<dbReference type="PANTHER" id="PTHR43708:SF1">
    <property type="entry name" value="GALACTOSE_LACTOSE METABOLISM REGULATORY PROTEIN GAL80"/>
    <property type="match status" value="1"/>
</dbReference>
<evidence type="ECO:0000313" key="4">
    <source>
        <dbReference type="Proteomes" id="UP000005426"/>
    </source>
</evidence>
<dbReference type="InterPro" id="IPR036291">
    <property type="entry name" value="NAD(P)-bd_dom_sf"/>
</dbReference>
<dbReference type="Pfam" id="PF01408">
    <property type="entry name" value="GFO_IDH_MocA"/>
    <property type="match status" value="1"/>
</dbReference>
<dbReference type="SUPFAM" id="SSF51735">
    <property type="entry name" value="NAD(P)-binding Rossmann-fold domains"/>
    <property type="match status" value="1"/>
</dbReference>
<feature type="domain" description="Gal80p-like C-terminal" evidence="2">
    <location>
        <begin position="143"/>
        <end position="289"/>
    </location>
</feature>
<name>G9NRA1_HYPAI</name>
<dbReference type="OrthoDB" id="64915at2759"/>
<evidence type="ECO:0000259" key="1">
    <source>
        <dbReference type="Pfam" id="PF01408"/>
    </source>
</evidence>
<accession>G9NRA1</accession>
<proteinExistence type="predicted"/>
<keyword evidence="4" id="KW-1185">Reference proteome</keyword>
<dbReference type="Gene3D" id="3.30.360.10">
    <property type="entry name" value="Dihydrodipicolinate Reductase, domain 2"/>
    <property type="match status" value="1"/>
</dbReference>
<dbReference type="EMBL" id="ABDG02000021">
    <property type="protein sequence ID" value="EHK47069.1"/>
    <property type="molecule type" value="Genomic_DNA"/>
</dbReference>
<dbReference type="HOGENOM" id="CLU_023194_25_2_1"/>
<dbReference type="InterPro" id="IPR051317">
    <property type="entry name" value="Gfo/Idh/MocA_oxidoreduct"/>
</dbReference>
<dbReference type="SUPFAM" id="SSF55347">
    <property type="entry name" value="Glyceraldehyde-3-phosphate dehydrogenase-like, C-terminal domain"/>
    <property type="match status" value="1"/>
</dbReference>
<protein>
    <submittedName>
        <fullName evidence="3">Uncharacterized protein</fullName>
    </submittedName>
</protein>
<dbReference type="InterPro" id="IPR000683">
    <property type="entry name" value="Gfo/Idh/MocA-like_OxRdtase_N"/>
</dbReference>
<dbReference type="Gene3D" id="3.40.50.720">
    <property type="entry name" value="NAD(P)-binding Rossmann-like Domain"/>
    <property type="match status" value="1"/>
</dbReference>
<feature type="domain" description="Gfo/Idh/MocA-like oxidoreductase N-terminal" evidence="1">
    <location>
        <begin position="21"/>
        <end position="134"/>
    </location>
</feature>
<dbReference type="PANTHER" id="PTHR43708">
    <property type="entry name" value="CONSERVED EXPRESSED OXIDOREDUCTASE (EUROFUNG)"/>
    <property type="match status" value="1"/>
</dbReference>
<dbReference type="InterPro" id="IPR055080">
    <property type="entry name" value="Gal80p-like_C"/>
</dbReference>
<dbReference type="eggNOG" id="KOG2741">
    <property type="taxonomic scope" value="Eukaryota"/>
</dbReference>
<evidence type="ECO:0000259" key="2">
    <source>
        <dbReference type="Pfam" id="PF22685"/>
    </source>
</evidence>
<comment type="caution">
    <text evidence="3">The sequence shown here is derived from an EMBL/GenBank/DDBJ whole genome shotgun (WGS) entry which is preliminary data.</text>
</comment>
<reference evidence="3 4" key="1">
    <citation type="journal article" date="2011" name="Genome Biol.">
        <title>Comparative genome sequence analysis underscores mycoparasitism as the ancestral life style of Trichoderma.</title>
        <authorList>
            <person name="Kubicek C.P."/>
            <person name="Herrera-Estrella A."/>
            <person name="Seidl-Seiboth V."/>
            <person name="Martinez D.A."/>
            <person name="Druzhinina I.S."/>
            <person name="Thon M."/>
            <person name="Zeilinger S."/>
            <person name="Casas-Flores S."/>
            <person name="Horwitz B.A."/>
            <person name="Mukherjee P.K."/>
            <person name="Mukherjee M."/>
            <person name="Kredics L."/>
            <person name="Alcaraz L.D."/>
            <person name="Aerts A."/>
            <person name="Antal Z."/>
            <person name="Atanasova L."/>
            <person name="Cervantes-Badillo M.G."/>
            <person name="Challacombe J."/>
            <person name="Chertkov O."/>
            <person name="McCluskey K."/>
            <person name="Coulpier F."/>
            <person name="Deshpande N."/>
            <person name="von Doehren H."/>
            <person name="Ebbole D.J."/>
            <person name="Esquivel-Naranjo E.U."/>
            <person name="Fekete E."/>
            <person name="Flipphi M."/>
            <person name="Glaser F."/>
            <person name="Gomez-Rodriguez E.Y."/>
            <person name="Gruber S."/>
            <person name="Han C."/>
            <person name="Henrissat B."/>
            <person name="Hermosa R."/>
            <person name="Hernandez-Onate M."/>
            <person name="Karaffa L."/>
            <person name="Kosti I."/>
            <person name="Le Crom S."/>
            <person name="Lindquist E."/>
            <person name="Lucas S."/>
            <person name="Luebeck M."/>
            <person name="Luebeck P.S."/>
            <person name="Margeot A."/>
            <person name="Metz B."/>
            <person name="Misra M."/>
            <person name="Nevalainen H."/>
            <person name="Omann M."/>
            <person name="Packer N."/>
            <person name="Perrone G."/>
            <person name="Uresti-Rivera E.E."/>
            <person name="Salamov A."/>
            <person name="Schmoll M."/>
            <person name="Seiboth B."/>
            <person name="Shapiro H."/>
            <person name="Sukno S."/>
            <person name="Tamayo-Ramos J.A."/>
            <person name="Tisch D."/>
            <person name="Wiest A."/>
            <person name="Wilkinson H.H."/>
            <person name="Zhang M."/>
            <person name="Coutinho P.M."/>
            <person name="Kenerley C.M."/>
            <person name="Monte E."/>
            <person name="Baker S.E."/>
            <person name="Grigoriev I.V."/>
        </authorList>
    </citation>
    <scope>NUCLEOTIDE SEQUENCE [LARGE SCALE GENOMIC DNA]</scope>
    <source>
        <strain evidence="4">ATCC 20476 / IMI 206040</strain>
    </source>
</reference>
<organism evidence="3 4">
    <name type="scientific">Hypocrea atroviridis (strain ATCC 20476 / IMI 206040)</name>
    <name type="common">Trichoderma atroviride</name>
    <dbReference type="NCBI Taxonomy" id="452589"/>
    <lineage>
        <taxon>Eukaryota</taxon>
        <taxon>Fungi</taxon>
        <taxon>Dikarya</taxon>
        <taxon>Ascomycota</taxon>
        <taxon>Pezizomycotina</taxon>
        <taxon>Sordariomycetes</taxon>
        <taxon>Hypocreomycetidae</taxon>
        <taxon>Hypocreales</taxon>
        <taxon>Hypocreaceae</taxon>
        <taxon>Trichoderma</taxon>
    </lineage>
</organism>
<dbReference type="STRING" id="452589.G9NRA1"/>
<dbReference type="GO" id="GO:0000166">
    <property type="term" value="F:nucleotide binding"/>
    <property type="evidence" value="ECO:0007669"/>
    <property type="project" value="InterPro"/>
</dbReference>
<evidence type="ECO:0000313" key="3">
    <source>
        <dbReference type="EMBL" id="EHK47069.1"/>
    </source>
</evidence>
<dbReference type="Pfam" id="PF22685">
    <property type="entry name" value="Gal80p_C-like"/>
    <property type="match status" value="1"/>
</dbReference>
<dbReference type="Proteomes" id="UP000005426">
    <property type="component" value="Unassembled WGS sequence"/>
</dbReference>